<dbReference type="Pfam" id="PF07963">
    <property type="entry name" value="N_methyl"/>
    <property type="match status" value="1"/>
</dbReference>
<keyword evidence="1" id="KW-0472">Membrane</keyword>
<feature type="transmembrane region" description="Helical" evidence="1">
    <location>
        <begin position="16"/>
        <end position="38"/>
    </location>
</feature>
<dbReference type="OrthoDB" id="5296662at2"/>
<protein>
    <recommendedName>
        <fullName evidence="4">Pilus assembly protein PilW</fullName>
    </recommendedName>
</protein>
<dbReference type="RefSeq" id="WP_101893300.1">
    <property type="nucleotide sequence ID" value="NZ_CP022684.1"/>
</dbReference>
<dbReference type="Proteomes" id="UP000235116">
    <property type="component" value="Chromosome"/>
</dbReference>
<dbReference type="KEGG" id="kak:Kalk_05790"/>
<dbReference type="InterPro" id="IPR032092">
    <property type="entry name" value="PilW"/>
</dbReference>
<proteinExistence type="predicted"/>
<keyword evidence="3" id="KW-1185">Reference proteome</keyword>
<dbReference type="Pfam" id="PF16074">
    <property type="entry name" value="PilW"/>
    <property type="match status" value="1"/>
</dbReference>
<keyword evidence="1" id="KW-1133">Transmembrane helix</keyword>
<evidence type="ECO:0000313" key="3">
    <source>
        <dbReference type="Proteomes" id="UP000235116"/>
    </source>
</evidence>
<keyword evidence="1" id="KW-0812">Transmembrane</keyword>
<gene>
    <name evidence="2" type="ORF">Kalk_05790</name>
</gene>
<sequence length="358" mass="38526">MRALYPESFKQKGFSIVELMIAMVLGLVLMGGVIQVFISTKQAYNLNEEMAWVQENARFSVGFMAEDLRMAGYYGCASRSTSVANVLNDPDSSWVSDFGKGLHGFDGDDASFPVASFPQPVTATLPNSVPKPDVFTVHKADLDNSFQVTGHNTKSAVIDVQGNHPYPNGTILIVSDCHHSAVFQSTGNGSNKVNHNTGASASPGNCSKGLGVPVVCSTLGNGYAYKEDAFIMRAVGHAYYIDTASNGVPSLFRESLDTGGLTTTAEEMVQGVENLQIQYGLDTNGDSLPDRYVDASGVSDAQWESDVVSARISLLLRSLTEIASEPQTFSYMGASHTPTDKYVRRVFSSTVKLRNRGV</sequence>
<dbReference type="GO" id="GO:0043683">
    <property type="term" value="P:type IV pilus assembly"/>
    <property type="evidence" value="ECO:0007669"/>
    <property type="project" value="InterPro"/>
</dbReference>
<dbReference type="NCBIfam" id="TIGR02532">
    <property type="entry name" value="IV_pilin_GFxxxE"/>
    <property type="match status" value="1"/>
</dbReference>
<evidence type="ECO:0000313" key="2">
    <source>
        <dbReference type="EMBL" id="AUM11963.1"/>
    </source>
</evidence>
<accession>A0A2K9LI73</accession>
<evidence type="ECO:0008006" key="4">
    <source>
        <dbReference type="Google" id="ProtNLM"/>
    </source>
</evidence>
<evidence type="ECO:0000256" key="1">
    <source>
        <dbReference type="SAM" id="Phobius"/>
    </source>
</evidence>
<reference evidence="3" key="1">
    <citation type="submission" date="2017-08" db="EMBL/GenBank/DDBJ databases">
        <title>Direct submision.</title>
        <authorList>
            <person name="Kim S.-J."/>
            <person name="Rhee S.-K."/>
        </authorList>
    </citation>
    <scope>NUCLEOTIDE SEQUENCE [LARGE SCALE GENOMIC DNA]</scope>
    <source>
        <strain evidence="3">GI5</strain>
    </source>
</reference>
<dbReference type="AlphaFoldDB" id="A0A2K9LI73"/>
<name>A0A2K9LI73_9GAMM</name>
<organism evidence="2 3">
    <name type="scientific">Ketobacter alkanivorans</name>
    <dbReference type="NCBI Taxonomy" id="1917421"/>
    <lineage>
        <taxon>Bacteria</taxon>
        <taxon>Pseudomonadati</taxon>
        <taxon>Pseudomonadota</taxon>
        <taxon>Gammaproteobacteria</taxon>
        <taxon>Pseudomonadales</taxon>
        <taxon>Ketobacteraceae</taxon>
        <taxon>Ketobacter</taxon>
    </lineage>
</organism>
<dbReference type="EMBL" id="CP022684">
    <property type="protein sequence ID" value="AUM11963.1"/>
    <property type="molecule type" value="Genomic_DNA"/>
</dbReference>
<dbReference type="InterPro" id="IPR012902">
    <property type="entry name" value="N_methyl_site"/>
</dbReference>